<sequence length="1351" mass="150236">MAQRKTSEHGNPDERPSALEWLMSHKQPKLLPTPWLTDAELEDFTEAVLVAQRLLGIGVRHVAHVERWGVPGDKQDGIDFFGRFNDDVPAAWQVKQLEKLTVADVRDAVDAVTFKNADELYLVYGGIAKQQAREEMLRHDGWTLLDRRNLTEMVRLLPAHVQRELIERFWGVDVRRMFVNSPGDAFVSLDVFRSSRRNPDSLMNDLGPLAGRESELKGLADALDRNSETFRQVVVVSAPGGRGKSRLIAEALAGQREHDPTVPIACLSAHHTFDAAAMAELRAAPSIVFIDDAHNDPAALAPLLAAARSEPDIQVILATRPSALRAVAERVSLAPFGPDERTTIEVGELKLADARRLVRGLVEDLDLSFELRNYLADQATHSPHVTVILTNLIRTHQLNGAIAVNSNLRELVLARYQELLVPGVVEGFDASTTRRVIATYACLQPVHESEALQARIAAFCALTVIELAQLVRVLTDRGILVNHSDHVRVVPEVLADRIVEMVAAFEKYDSGFVGELWNEFGADHHHRLALSLGELDWRLTHNHGPNVMARVWDAIRDRLKSPYCSRLCSELDQLEQLAATQPTALIEVLDELRHRLDKEDAAGVPVPEDPEDPAYRFSWSRLRPRDRDDVRARMPQLYARAAAHDPEVLERALDALWALRKKDARPTNSNPDHADRMVTDRLAKLATLPDPSFPRRIVARVAVWLEEPADGDEVTTPLFALKPLLAKEDLETVQSSIRALQFRPHLISATAVRPVRDQIRELLLAQAVSTNLHLAGAALALLGEALHQPHGYFGQSVGTDAILNWEDDDLATIAVLEQIADQTPSAVVRRQVREVVSWSAEHATSLRLQHAAMALGARLDANDDLEDQMAELILSGEWGRPPKRILHVPPIEDLEAERYAEQERTRDFTDEQRQAEQHAAIRAKIEARDQHVAARNENLTRRLIQFGDADAVLGLLDRTAREVQQIRADKHIILMGLWNQFAQQAPELLGAIATGIAGNEPGPLDEALDLLIDRWVRTSPDEAIAWVRGAVRTGRKEVRLSIAAGFARAGWDPHAEEFTTVWTHGLTDDDPDVVQAFLRAAGGYLRTNPVEAVDVLLGHDISPLGATRVLEDSCSYDGRKYGSSLDAETAIRLLPLITRAGLDNYAVQEIFTGIATVHPQLVLDYLVELSHGEEPVPTDIHELRHAFDEHADTLAGWVHDHLGQETTTIGQVIDAAVNHHLTENQANALASLCENLTGPELIAFLDCLAPIPLWAPNQPGLAEAAMRGARETNTGEEVLERIRRDGMGLRGWGWTNGVSEELNRARDASANAAEQTVDDELRTEFLAARDRFQAQIDQMAEEHRREEDEDW</sequence>
<dbReference type="OrthoDB" id="9812579at2"/>
<accession>A0A543HHQ2</accession>
<dbReference type="RefSeq" id="WP_141845265.1">
    <property type="nucleotide sequence ID" value="NZ_VFPM01000003.1"/>
</dbReference>
<dbReference type="InterPro" id="IPR027417">
    <property type="entry name" value="P-loop_NTPase"/>
</dbReference>
<dbReference type="Proteomes" id="UP000316747">
    <property type="component" value="Unassembled WGS sequence"/>
</dbReference>
<reference evidence="1 2" key="1">
    <citation type="submission" date="2019-06" db="EMBL/GenBank/DDBJ databases">
        <title>Genome sequencing of plant associated microbes to promote plant fitness in Sorghum bicolor and Oryza sativa.</title>
        <authorList>
            <person name="Coleman-Derr D."/>
        </authorList>
    </citation>
    <scope>NUCLEOTIDE SEQUENCE [LARGE SCALE GENOMIC DNA]</scope>
    <source>
        <strain evidence="1 2">KV-663</strain>
    </source>
</reference>
<protein>
    <submittedName>
        <fullName evidence="1">Uncharacterized protein</fullName>
    </submittedName>
</protein>
<evidence type="ECO:0000313" key="2">
    <source>
        <dbReference type="Proteomes" id="UP000316747"/>
    </source>
</evidence>
<comment type="caution">
    <text evidence="1">The sequence shown here is derived from an EMBL/GenBank/DDBJ whole genome shotgun (WGS) entry which is preliminary data.</text>
</comment>
<evidence type="ECO:0000313" key="1">
    <source>
        <dbReference type="EMBL" id="TQM57856.1"/>
    </source>
</evidence>
<dbReference type="SUPFAM" id="SSF52540">
    <property type="entry name" value="P-loop containing nucleoside triphosphate hydrolases"/>
    <property type="match status" value="1"/>
</dbReference>
<organism evidence="1 2">
    <name type="scientific">Humibacillus xanthopallidus</name>
    <dbReference type="NCBI Taxonomy" id="412689"/>
    <lineage>
        <taxon>Bacteria</taxon>
        <taxon>Bacillati</taxon>
        <taxon>Actinomycetota</taxon>
        <taxon>Actinomycetes</taxon>
        <taxon>Micrococcales</taxon>
        <taxon>Intrasporangiaceae</taxon>
        <taxon>Humibacillus</taxon>
    </lineage>
</organism>
<proteinExistence type="predicted"/>
<name>A0A543HHQ2_9MICO</name>
<dbReference type="EMBL" id="VFPM01000003">
    <property type="protein sequence ID" value="TQM57856.1"/>
    <property type="molecule type" value="Genomic_DNA"/>
</dbReference>
<keyword evidence="2" id="KW-1185">Reference proteome</keyword>
<gene>
    <name evidence="1" type="ORF">FBY41_3192</name>
</gene>